<dbReference type="InterPro" id="IPR009081">
    <property type="entry name" value="PP-bd_ACP"/>
</dbReference>
<sequence>MPPPVERCLHEVFAESRRAYPDSIAVDGWDAKFTYGVLDGLSNRLAERLIAHGVEAESKVLIFSPKSAWVVVALLAVLKAGGAFVTLEPAHPDSRLREVIRVSGASVALAQPFLIQRLSDLTRSEFNVNVLDMTDTASSATTRPERQGTVYKTLPRASPSNLAYILFTSGTTGVPRGVEIQHRAVCSSITARAGPAAMNMTQASRALQFSPYCFDAMIDEIFMPLASGACVCVPREDELRDDLSNVINRYAITWAYLTPSVARILDPKTISSTLQTLTLIGEAVLANDIAQWRGNVPQLRNGYGPTETTVICVVGDLFYQHEKLTLLGGSSYIGLPRGCIAWVVDPKNPTRLSPLGAPGELLVEGPNLARGYLDDQDTTSQRWIKSPKFSVGLKPMNSRSGSECQAYRTGDLVCMQSDGSLLYLGRIDGDGQTKLRGQRFELFDVESHFLSAQLQAKLDVREVAAFVFEKRRVTTRSNRVLALAFVPQQDEKGPGNSAVSPKRSDSDSGKVPQILHLPSELGDKLREVRRTLNAILPAYMIPTYYIPISKMPLMPSMKTDRQKLARLMEGFEVDELTVFLAENNASSEFNPPTSATEKKLAHLYGVVLGINAEKISVSEDFLGLGGDSITAMRLAASCLSAGIRGVTTASILKLRTIQALANLATTESSKSPSGSAQGEAAWPFSMLQNPEVSKLEAVQIAADALAVEASRIEDIYPATPLQKALFILGSIHSHAYRGLFVVNIPETLDLALVRSVWTAVKVATPIIRTRLFRLHSSDIWQAVTVSDDAPCRIINSNSLEKHLEHQRSVSAKMTFGSELFSAHITVVSNGCGPKRSYLVINVHHTLYDGWSIDSILKEIQRACKNDACLTKKYCERNMYSRFMRHLVGTDSKPCQLFWREYLSDSEKTFAAFPELKSRESPLCDGTQQPRGALTNSTLEMTSSLPTFELSFTLSVLVYAAWSQLASAYGGSDDVVFGVTSHGRDIPALPHSWDIVGPMIATFPLRVRVPSTPDGTTMYNFVKTIEERVTTITAMGHEHHGLDEIAKAAASGDENRTSSACSFHSLIIVQTPREREPGMVTLKAAKDFGSNTHPYPLVLEALPLPDTRELRITAHYDSSLLDSATVQRLLSQLEHMVHETSRLAQPGIDARLADVNLLSPTDASLIHQEWNASSALPPRVDACVHDLIASRASKQPFSPALHAWDLNLSYAELIDVSSRLAVVLKGRGVRTGRFVVICLERSAWAAISQLAVLKAGGACILLDHKFPKARNQDIIKQSQAKIGIVSNATKDLIAGPESPITPVVVPGMLLSHALSARPLNPLDSSNEPTETPVSPSDAAYCVFTSGSTGSPKGIIIEHSALSTSAAYYGPALGLKSSSRVLNFASCAFDVSVGEVLVTLIHGGCICIPTEDDRMNDLPGCISSLRVNWIYLTSSLAAILKPEDPRISSLKALVVGGEAVQQQLIETWAESNVTLVNAYGPAETTIYCSSRVVLTKDTDARNIGKAMGCRMWIVCPNDHRKLLPIGATGEIVVDGHLLARGYLNMPDVTAASFITSVPFLPEGHRIYRTGDLACYDADGNFHFRGRRDTQVKVNGQRIDVVEIETKIIEASRSVGLAAFIRFNDVQQAKSDTVQAATRVLALTATMSARVMEIHNHLQNALPAYMLPAVYLPIDSLPKTGTDKLDRKVLERLVEGLSDSEFGAFSAQIRYTDTSGAFGRSLLMMIWNQVLARTSSFDRNIDIGDNFFALGGNSLSAMQIVWEARARALSLSVSDLYKNPTVSQLAAAV</sequence>
<evidence type="ECO:0000313" key="7">
    <source>
        <dbReference type="Proteomes" id="UP001232148"/>
    </source>
</evidence>
<dbReference type="NCBIfam" id="TIGR01733">
    <property type="entry name" value="AA-adenyl-dom"/>
    <property type="match status" value="2"/>
</dbReference>
<keyword evidence="3" id="KW-0436">Ligase</keyword>
<dbReference type="InterPro" id="IPR042099">
    <property type="entry name" value="ANL_N_sf"/>
</dbReference>
<dbReference type="CDD" id="cd05918">
    <property type="entry name" value="A_NRPS_SidN3_like"/>
    <property type="match status" value="2"/>
</dbReference>
<keyword evidence="7" id="KW-1185">Reference proteome</keyword>
<dbReference type="GO" id="GO:0016874">
    <property type="term" value="F:ligase activity"/>
    <property type="evidence" value="ECO:0007669"/>
    <property type="project" value="UniProtKB-KW"/>
</dbReference>
<dbReference type="Proteomes" id="UP001232148">
    <property type="component" value="Unassembled WGS sequence"/>
</dbReference>
<dbReference type="GO" id="GO:0031177">
    <property type="term" value="F:phosphopantetheine binding"/>
    <property type="evidence" value="ECO:0007669"/>
    <property type="project" value="TreeGrafter"/>
</dbReference>
<evidence type="ECO:0000259" key="5">
    <source>
        <dbReference type="PROSITE" id="PS50075"/>
    </source>
</evidence>
<dbReference type="GO" id="GO:0044550">
    <property type="term" value="P:secondary metabolite biosynthetic process"/>
    <property type="evidence" value="ECO:0007669"/>
    <property type="project" value="TreeGrafter"/>
</dbReference>
<dbReference type="InterPro" id="IPR006162">
    <property type="entry name" value="Ppantetheine_attach_site"/>
</dbReference>
<dbReference type="SUPFAM" id="SSF52777">
    <property type="entry name" value="CoA-dependent acyltransferases"/>
    <property type="match status" value="2"/>
</dbReference>
<feature type="domain" description="Carrier" evidence="5">
    <location>
        <begin position="591"/>
        <end position="668"/>
    </location>
</feature>
<dbReference type="PROSITE" id="PS00012">
    <property type="entry name" value="PHOSPHOPANTETHEINE"/>
    <property type="match status" value="1"/>
</dbReference>
<comment type="caution">
    <text evidence="6">The sequence shown here is derived from an EMBL/GenBank/DDBJ whole genome shotgun (WGS) entry which is preliminary data.</text>
</comment>
<dbReference type="CDD" id="cd19545">
    <property type="entry name" value="FUM14_C_NRPS-like"/>
    <property type="match status" value="1"/>
</dbReference>
<feature type="non-terminal residue" evidence="6">
    <location>
        <position position="1786"/>
    </location>
</feature>
<dbReference type="SUPFAM" id="SSF56801">
    <property type="entry name" value="Acetyl-CoA synthetase-like"/>
    <property type="match status" value="2"/>
</dbReference>
<dbReference type="InterPro" id="IPR001242">
    <property type="entry name" value="Condensation_dom"/>
</dbReference>
<dbReference type="PROSITE" id="PS50075">
    <property type="entry name" value="CARRIER"/>
    <property type="match status" value="2"/>
</dbReference>
<organism evidence="6 7">
    <name type="scientific">Colletotrichum zoysiae</name>
    <dbReference type="NCBI Taxonomy" id="1216348"/>
    <lineage>
        <taxon>Eukaryota</taxon>
        <taxon>Fungi</taxon>
        <taxon>Dikarya</taxon>
        <taxon>Ascomycota</taxon>
        <taxon>Pezizomycotina</taxon>
        <taxon>Sordariomycetes</taxon>
        <taxon>Hypocreomycetidae</taxon>
        <taxon>Glomerellales</taxon>
        <taxon>Glomerellaceae</taxon>
        <taxon>Colletotrichum</taxon>
        <taxon>Colletotrichum graminicola species complex</taxon>
    </lineage>
</organism>
<evidence type="ECO:0000256" key="1">
    <source>
        <dbReference type="ARBA" id="ARBA00022450"/>
    </source>
</evidence>
<proteinExistence type="predicted"/>
<feature type="region of interest" description="Disordered" evidence="4">
    <location>
        <begin position="490"/>
        <end position="511"/>
    </location>
</feature>
<dbReference type="Pfam" id="PF00668">
    <property type="entry name" value="Condensation"/>
    <property type="match status" value="1"/>
</dbReference>
<dbReference type="FunFam" id="3.30.300.30:FF:000015">
    <property type="entry name" value="Nonribosomal peptide synthase SidD"/>
    <property type="match status" value="2"/>
</dbReference>
<dbReference type="PANTHER" id="PTHR45527:SF16">
    <property type="entry name" value="NONRIBOSOMAL PEPTIDE SYNTHASE ATNA-RELATED"/>
    <property type="match status" value="1"/>
</dbReference>
<dbReference type="Gene3D" id="1.10.1200.10">
    <property type="entry name" value="ACP-like"/>
    <property type="match status" value="2"/>
</dbReference>
<dbReference type="SUPFAM" id="SSF47336">
    <property type="entry name" value="ACP-like"/>
    <property type="match status" value="2"/>
</dbReference>
<dbReference type="InterPro" id="IPR045851">
    <property type="entry name" value="AMP-bd_C_sf"/>
</dbReference>
<protein>
    <submittedName>
        <fullName evidence="6">Acetyl-CoA synthetase-like protein</fullName>
    </submittedName>
</protein>
<dbReference type="InterPro" id="IPR036736">
    <property type="entry name" value="ACP-like_sf"/>
</dbReference>
<reference evidence="6" key="1">
    <citation type="submission" date="2021-06" db="EMBL/GenBank/DDBJ databases">
        <title>Comparative genomics, transcriptomics and evolutionary studies reveal genomic signatures of adaptation to plant cell wall in hemibiotrophic fungi.</title>
        <authorList>
            <consortium name="DOE Joint Genome Institute"/>
            <person name="Baroncelli R."/>
            <person name="Diaz J.F."/>
            <person name="Benocci T."/>
            <person name="Peng M."/>
            <person name="Battaglia E."/>
            <person name="Haridas S."/>
            <person name="Andreopoulos W."/>
            <person name="Labutti K."/>
            <person name="Pangilinan J."/>
            <person name="Floch G.L."/>
            <person name="Makela M.R."/>
            <person name="Henrissat B."/>
            <person name="Grigoriev I.V."/>
            <person name="Crouch J.A."/>
            <person name="De Vries R.P."/>
            <person name="Sukno S.A."/>
            <person name="Thon M.R."/>
        </authorList>
    </citation>
    <scope>NUCLEOTIDE SEQUENCE</scope>
    <source>
        <strain evidence="6">MAFF235873</strain>
    </source>
</reference>
<dbReference type="GO" id="GO:0005737">
    <property type="term" value="C:cytoplasm"/>
    <property type="evidence" value="ECO:0007669"/>
    <property type="project" value="TreeGrafter"/>
</dbReference>
<dbReference type="Gene3D" id="3.30.559.10">
    <property type="entry name" value="Chloramphenicol acetyltransferase-like domain"/>
    <property type="match status" value="1"/>
</dbReference>
<dbReference type="Gene3D" id="3.30.559.30">
    <property type="entry name" value="Nonribosomal peptide synthetase, condensation domain"/>
    <property type="match status" value="1"/>
</dbReference>
<keyword evidence="2" id="KW-0597">Phosphoprotein</keyword>
<evidence type="ECO:0000313" key="6">
    <source>
        <dbReference type="EMBL" id="KAK2025337.1"/>
    </source>
</evidence>
<dbReference type="Gene3D" id="3.30.300.30">
    <property type="match status" value="2"/>
</dbReference>
<dbReference type="Pfam" id="PF00501">
    <property type="entry name" value="AMP-binding"/>
    <property type="match status" value="2"/>
</dbReference>
<evidence type="ECO:0000256" key="3">
    <source>
        <dbReference type="ARBA" id="ARBA00022598"/>
    </source>
</evidence>
<evidence type="ECO:0000256" key="4">
    <source>
        <dbReference type="SAM" id="MobiDB-lite"/>
    </source>
</evidence>
<dbReference type="Pfam" id="PF00550">
    <property type="entry name" value="PP-binding"/>
    <property type="match status" value="2"/>
</dbReference>
<dbReference type="InterPro" id="IPR023213">
    <property type="entry name" value="CAT-like_dom_sf"/>
</dbReference>
<feature type="domain" description="Carrier" evidence="5">
    <location>
        <begin position="1711"/>
        <end position="1786"/>
    </location>
</feature>
<dbReference type="PROSITE" id="PS00455">
    <property type="entry name" value="AMP_BINDING"/>
    <property type="match status" value="1"/>
</dbReference>
<keyword evidence="1" id="KW-0596">Phosphopantetheine</keyword>
<evidence type="ECO:0000256" key="2">
    <source>
        <dbReference type="ARBA" id="ARBA00022553"/>
    </source>
</evidence>
<dbReference type="InterPro" id="IPR000873">
    <property type="entry name" value="AMP-dep_synth/lig_dom"/>
</dbReference>
<dbReference type="EMBL" id="MU842939">
    <property type="protein sequence ID" value="KAK2025337.1"/>
    <property type="molecule type" value="Genomic_DNA"/>
</dbReference>
<accession>A0AAD9HBL1</accession>
<dbReference type="InterPro" id="IPR020845">
    <property type="entry name" value="AMP-binding_CS"/>
</dbReference>
<dbReference type="Gene3D" id="3.40.50.12780">
    <property type="entry name" value="N-terminal domain of ligase-like"/>
    <property type="match status" value="2"/>
</dbReference>
<dbReference type="PANTHER" id="PTHR45527">
    <property type="entry name" value="NONRIBOSOMAL PEPTIDE SYNTHETASE"/>
    <property type="match status" value="1"/>
</dbReference>
<name>A0AAD9HBL1_9PEZI</name>
<dbReference type="GO" id="GO:0043041">
    <property type="term" value="P:amino acid activation for nonribosomal peptide biosynthetic process"/>
    <property type="evidence" value="ECO:0007669"/>
    <property type="project" value="TreeGrafter"/>
</dbReference>
<dbReference type="InterPro" id="IPR010071">
    <property type="entry name" value="AA_adenyl_dom"/>
</dbReference>
<gene>
    <name evidence="6" type="ORF">LX32DRAFT_703596</name>
</gene>